<sequence length="191" mass="20283">MSIGDNTSLSCTRTDSSELLSTLSGIPNAFAHHELRIATSRLLLIKPAAKQQACSRCCCSTQSTPPCDCPDTTSTSASLCITSLANTSSLVRKNAVRPMNSTIFSIFGSNRSSTTDPSRCGVSVIFGTFSRRIDDRCGVIVRTGFGDVVCQSSTTSPDASSFSKVMGGSSKRRRKMSMEVSGLEAEMVTLV</sequence>
<feature type="region of interest" description="Disordered" evidence="1">
    <location>
        <begin position="155"/>
        <end position="178"/>
    </location>
</feature>
<gene>
    <name evidence="2" type="ORF">BLNAU_18665</name>
</gene>
<accession>A0ABQ9X3S6</accession>
<reference evidence="2 3" key="1">
    <citation type="journal article" date="2022" name="bioRxiv">
        <title>Genomics of Preaxostyla Flagellates Illuminates Evolutionary Transitions and the Path Towards Mitochondrial Loss.</title>
        <authorList>
            <person name="Novak L.V.F."/>
            <person name="Treitli S.C."/>
            <person name="Pyrih J."/>
            <person name="Halakuc P."/>
            <person name="Pipaliya S.V."/>
            <person name="Vacek V."/>
            <person name="Brzon O."/>
            <person name="Soukal P."/>
            <person name="Eme L."/>
            <person name="Dacks J.B."/>
            <person name="Karnkowska A."/>
            <person name="Elias M."/>
            <person name="Hampl V."/>
        </authorList>
    </citation>
    <scope>NUCLEOTIDE SEQUENCE [LARGE SCALE GENOMIC DNA]</scope>
    <source>
        <strain evidence="2">NAU3</strain>
        <tissue evidence="2">Gut</tissue>
    </source>
</reference>
<name>A0ABQ9X3S6_9EUKA</name>
<organism evidence="2 3">
    <name type="scientific">Blattamonas nauphoetae</name>
    <dbReference type="NCBI Taxonomy" id="2049346"/>
    <lineage>
        <taxon>Eukaryota</taxon>
        <taxon>Metamonada</taxon>
        <taxon>Preaxostyla</taxon>
        <taxon>Oxymonadida</taxon>
        <taxon>Blattamonas</taxon>
    </lineage>
</organism>
<comment type="caution">
    <text evidence="2">The sequence shown here is derived from an EMBL/GenBank/DDBJ whole genome shotgun (WGS) entry which is preliminary data.</text>
</comment>
<dbReference type="EMBL" id="JARBJD010000229">
    <property type="protein sequence ID" value="KAK2946414.1"/>
    <property type="molecule type" value="Genomic_DNA"/>
</dbReference>
<dbReference type="Proteomes" id="UP001281761">
    <property type="component" value="Unassembled WGS sequence"/>
</dbReference>
<evidence type="ECO:0000313" key="2">
    <source>
        <dbReference type="EMBL" id="KAK2946414.1"/>
    </source>
</evidence>
<keyword evidence="3" id="KW-1185">Reference proteome</keyword>
<evidence type="ECO:0000313" key="3">
    <source>
        <dbReference type="Proteomes" id="UP001281761"/>
    </source>
</evidence>
<evidence type="ECO:0000256" key="1">
    <source>
        <dbReference type="SAM" id="MobiDB-lite"/>
    </source>
</evidence>
<protein>
    <submittedName>
        <fullName evidence="2">Uncharacterized protein</fullName>
    </submittedName>
</protein>
<proteinExistence type="predicted"/>